<feature type="domain" description="Transposase IS66 central" evidence="2">
    <location>
        <begin position="158"/>
        <end position="444"/>
    </location>
</feature>
<name>A0A0D0SPE6_PSEFL</name>
<dbReference type="EMBL" id="JXCQ01000006">
    <property type="protein sequence ID" value="KIR23648.1"/>
    <property type="molecule type" value="Genomic_DNA"/>
</dbReference>
<dbReference type="Proteomes" id="UP000032210">
    <property type="component" value="Unassembled WGS sequence"/>
</dbReference>
<dbReference type="Pfam" id="PF13005">
    <property type="entry name" value="zf-IS66"/>
    <property type="match status" value="1"/>
</dbReference>
<evidence type="ECO:0000259" key="3">
    <source>
        <dbReference type="Pfam" id="PF13005"/>
    </source>
</evidence>
<evidence type="ECO:0000256" key="1">
    <source>
        <dbReference type="SAM" id="Coils"/>
    </source>
</evidence>
<comment type="caution">
    <text evidence="6">The sequence shown here is derived from an EMBL/GenBank/DDBJ whole genome shotgun (WGS) entry which is preliminary data.</text>
</comment>
<protein>
    <submittedName>
        <fullName evidence="6">Transposase IS66 family protein</fullName>
    </submittedName>
</protein>
<feature type="domain" description="Transposase IS66 zinc-finger binding" evidence="3">
    <location>
        <begin position="100"/>
        <end position="144"/>
    </location>
</feature>
<sequence>MTHVTDSLPNDLQTLKALVSAQRAEIERLKMMIAKLRRTQFGRSSEQLDAMIDQLQLSLEELEVSQAEVMPITEPAPRTVSRRKPLPEHLPREIHVHQPESQCSGCGGTLRQLGEDVSEVLEYVPARFKVIRHVRPKLVCRCCEHIAQVPAPSRPIARGLAGPGLLAHVLVSKFVDHLPLYRQSEIYAREGVDLERSTLADWVGQSSQLLRPLINALNRHVMSGHKVHADDTPIGALAPGAGKTKTARLWTYVRDDRPTGYTTPAAVWFAYSPDRKGQHPRAHLKNFSGILQADGYAGFAQLYSSGSVQEAACWAHARRKFYDVYKDQSSPLAAEALQRIAALYAIESEVRGQPPDRRKAARQSRAGPLLEQLHTWLSQTLTHLSKKSALGGAIFYALNRWQALVRYCDDGRIEIDNNAAERALRAVALGRKNYLFVGSDAGGERAAAIYSLVGSAKLNDLNPQAYLTHVLERIADHPINRVEELLSGGRLRISSGRDHLSRNREPPIPVVVSHCADDCDPPKRLSTGLSSCDRRKGDCLDWAR</sequence>
<accession>A0A0D0SPE6</accession>
<dbReference type="InterPro" id="IPR052344">
    <property type="entry name" value="Transposase-related"/>
</dbReference>
<feature type="coiled-coil region" evidence="1">
    <location>
        <begin position="12"/>
        <end position="65"/>
    </location>
</feature>
<keyword evidence="1" id="KW-0175">Coiled coil</keyword>
<dbReference type="Pfam" id="PF13007">
    <property type="entry name" value="LZ_Tnp_IS66"/>
    <property type="match status" value="1"/>
</dbReference>
<dbReference type="NCBIfam" id="NF033517">
    <property type="entry name" value="transpos_IS66"/>
    <property type="match status" value="1"/>
</dbReference>
<feature type="domain" description="Transposase IS66 C-terminal" evidence="5">
    <location>
        <begin position="451"/>
        <end position="486"/>
    </location>
</feature>
<dbReference type="InterPro" id="IPR004291">
    <property type="entry name" value="Transposase_IS66_central"/>
</dbReference>
<dbReference type="InterPro" id="IPR024463">
    <property type="entry name" value="Transposase_TnpC_homeodom"/>
</dbReference>
<organism evidence="6 7">
    <name type="scientific">Pseudomonas fluorescens</name>
    <dbReference type="NCBI Taxonomy" id="294"/>
    <lineage>
        <taxon>Bacteria</taxon>
        <taxon>Pseudomonadati</taxon>
        <taxon>Pseudomonadota</taxon>
        <taxon>Gammaproteobacteria</taxon>
        <taxon>Pseudomonadales</taxon>
        <taxon>Pseudomonadaceae</taxon>
        <taxon>Pseudomonas</taxon>
    </lineage>
</organism>
<dbReference type="AlphaFoldDB" id="A0A0D0SPE6"/>
<evidence type="ECO:0000259" key="4">
    <source>
        <dbReference type="Pfam" id="PF13007"/>
    </source>
</evidence>
<dbReference type="PATRIC" id="fig|294.125.peg.1028"/>
<dbReference type="Pfam" id="PF13817">
    <property type="entry name" value="DDE_Tnp_IS66_C"/>
    <property type="match status" value="1"/>
</dbReference>
<evidence type="ECO:0000313" key="7">
    <source>
        <dbReference type="Proteomes" id="UP000032210"/>
    </source>
</evidence>
<gene>
    <name evidence="6" type="ORF">PFLU3_09990</name>
</gene>
<evidence type="ECO:0000259" key="5">
    <source>
        <dbReference type="Pfam" id="PF13817"/>
    </source>
</evidence>
<dbReference type="PANTHER" id="PTHR33678:SF1">
    <property type="entry name" value="BLL1576 PROTEIN"/>
    <property type="match status" value="1"/>
</dbReference>
<dbReference type="Pfam" id="PF03050">
    <property type="entry name" value="DDE_Tnp_IS66"/>
    <property type="match status" value="1"/>
</dbReference>
<feature type="domain" description="Transposase TnpC homeodomain" evidence="4">
    <location>
        <begin position="28"/>
        <end position="93"/>
    </location>
</feature>
<evidence type="ECO:0000313" key="6">
    <source>
        <dbReference type="EMBL" id="KIR23648.1"/>
    </source>
</evidence>
<dbReference type="InterPro" id="IPR024474">
    <property type="entry name" value="Znf_dom_IS66"/>
</dbReference>
<proteinExistence type="predicted"/>
<dbReference type="InterPro" id="IPR039552">
    <property type="entry name" value="IS66_C"/>
</dbReference>
<evidence type="ECO:0000259" key="2">
    <source>
        <dbReference type="Pfam" id="PF03050"/>
    </source>
</evidence>
<dbReference type="PANTHER" id="PTHR33678">
    <property type="entry name" value="BLL1576 PROTEIN"/>
    <property type="match status" value="1"/>
</dbReference>
<reference evidence="6 7" key="1">
    <citation type="submission" date="2015-01" db="EMBL/GenBank/DDBJ databases">
        <title>Genome sequence of the beneficial rhizobacterium Pseudomonas fluorescens 2-79.</title>
        <authorList>
            <person name="Thuermer A."/>
            <person name="Daniel R."/>
        </authorList>
    </citation>
    <scope>NUCLEOTIDE SEQUENCE [LARGE SCALE GENOMIC DNA]</scope>
    <source>
        <strain evidence="6 7">2-79</strain>
    </source>
</reference>